<accession>A0ABC8SKJ7</accession>
<keyword evidence="3" id="KW-1185">Reference proteome</keyword>
<dbReference type="PANTHER" id="PTHR23120:SF0">
    <property type="entry name" value="MAESTRO HEAT-LIKE REPEAT FAMILY MEMBER 1"/>
    <property type="match status" value="1"/>
</dbReference>
<reference evidence="2 3" key="1">
    <citation type="submission" date="2024-02" db="EMBL/GenBank/DDBJ databases">
        <authorList>
            <person name="Vignale AGUSTIN F."/>
            <person name="Sosa J E."/>
            <person name="Modenutti C."/>
        </authorList>
    </citation>
    <scope>NUCLEOTIDE SEQUENCE [LARGE SCALE GENOMIC DNA]</scope>
</reference>
<evidence type="ECO:0000259" key="1">
    <source>
        <dbReference type="Pfam" id="PF23221"/>
    </source>
</evidence>
<name>A0ABC8SKJ7_9AQUA</name>
<comment type="caution">
    <text evidence="2">The sequence shown here is derived from an EMBL/GenBank/DDBJ whole genome shotgun (WGS) entry which is preliminary data.</text>
</comment>
<evidence type="ECO:0000313" key="3">
    <source>
        <dbReference type="Proteomes" id="UP001642360"/>
    </source>
</evidence>
<dbReference type="InterPro" id="IPR016024">
    <property type="entry name" value="ARM-type_fold"/>
</dbReference>
<dbReference type="Proteomes" id="UP001642360">
    <property type="component" value="Unassembled WGS sequence"/>
</dbReference>
<gene>
    <name evidence="2" type="ORF">ILEXP_LOCUS26244</name>
</gene>
<dbReference type="InterPro" id="IPR056282">
    <property type="entry name" value="MROH2B-like_N_HEAT"/>
</dbReference>
<protein>
    <recommendedName>
        <fullName evidence="1">MROH2B-like N-terminal HEAT-repeats domain-containing protein</fullName>
    </recommendedName>
</protein>
<proteinExistence type="predicted"/>
<dbReference type="InterPro" id="IPR045206">
    <property type="entry name" value="Maestro_heat-like_prot"/>
</dbReference>
<dbReference type="PANTHER" id="PTHR23120">
    <property type="entry name" value="MAESTRO-RELATED HEAT DOMAIN-CONTAINING"/>
    <property type="match status" value="1"/>
</dbReference>
<organism evidence="2 3">
    <name type="scientific">Ilex paraguariensis</name>
    <name type="common">yerba mate</name>
    <dbReference type="NCBI Taxonomy" id="185542"/>
    <lineage>
        <taxon>Eukaryota</taxon>
        <taxon>Viridiplantae</taxon>
        <taxon>Streptophyta</taxon>
        <taxon>Embryophyta</taxon>
        <taxon>Tracheophyta</taxon>
        <taxon>Spermatophyta</taxon>
        <taxon>Magnoliopsida</taxon>
        <taxon>eudicotyledons</taxon>
        <taxon>Gunneridae</taxon>
        <taxon>Pentapetalae</taxon>
        <taxon>asterids</taxon>
        <taxon>campanulids</taxon>
        <taxon>Aquifoliales</taxon>
        <taxon>Aquifoliaceae</taxon>
        <taxon>Ilex</taxon>
    </lineage>
</organism>
<dbReference type="SUPFAM" id="SSF48371">
    <property type="entry name" value="ARM repeat"/>
    <property type="match status" value="1"/>
</dbReference>
<dbReference type="EMBL" id="CAUOFW020003047">
    <property type="protein sequence ID" value="CAK9157686.1"/>
    <property type="molecule type" value="Genomic_DNA"/>
</dbReference>
<sequence>MASSSSGNSIPAPGAVEVLVSLLADESPIVREASIASLKDITSLNPLLVLDCCSNVSRGGRRRFGNMAAVFQVMSGAIRGLDKREVDPDYMAKIAKIATSEVISSKELNADWQRAAAGVLVAIGSHLPDLACWQYDVDFPLFSLLDGDVISFLNSAFELLLRVWATSRDLKAMCLTFHL</sequence>
<feature type="domain" description="MROH2B-like N-terminal HEAT-repeats" evidence="1">
    <location>
        <begin position="40"/>
        <end position="126"/>
    </location>
</feature>
<evidence type="ECO:0000313" key="2">
    <source>
        <dbReference type="EMBL" id="CAK9157686.1"/>
    </source>
</evidence>
<dbReference type="AlphaFoldDB" id="A0ABC8SKJ7"/>
<dbReference type="Pfam" id="PF23221">
    <property type="entry name" value="HEAT_MROH2B_1st"/>
    <property type="match status" value="1"/>
</dbReference>